<evidence type="ECO:0000313" key="3">
    <source>
        <dbReference type="Proteomes" id="UP000029839"/>
    </source>
</evidence>
<proteinExistence type="predicted"/>
<name>A0A0A0BR04_9CELL</name>
<protein>
    <recommendedName>
        <fullName evidence="4">Knr4/Smi1-like domain-containing protein</fullName>
    </recommendedName>
</protein>
<gene>
    <name evidence="2" type="ORF">N868_01535</name>
</gene>
<organism evidence="2 3">
    <name type="scientific">Cellulomonas carbonis T26</name>
    <dbReference type="NCBI Taxonomy" id="947969"/>
    <lineage>
        <taxon>Bacteria</taxon>
        <taxon>Bacillati</taxon>
        <taxon>Actinomycetota</taxon>
        <taxon>Actinomycetes</taxon>
        <taxon>Micrococcales</taxon>
        <taxon>Cellulomonadaceae</taxon>
        <taxon>Cellulomonas</taxon>
    </lineage>
</organism>
<accession>A0A0A0BR04</accession>
<reference evidence="2 3" key="2">
    <citation type="journal article" date="2015" name="Stand. Genomic Sci.">
        <title>Draft genome sequence of Cellulomonas carbonis T26(T) and comparative analysis of six Cellulomonas genomes.</title>
        <authorList>
            <person name="Zhuang W."/>
            <person name="Zhang S."/>
            <person name="Xia X."/>
            <person name="Wang G."/>
        </authorList>
    </citation>
    <scope>NUCLEOTIDE SEQUENCE [LARGE SCALE GENOMIC DNA]</scope>
    <source>
        <strain evidence="2 3">T26</strain>
    </source>
</reference>
<keyword evidence="3" id="KW-1185">Reference proteome</keyword>
<feature type="region of interest" description="Disordered" evidence="1">
    <location>
        <begin position="1"/>
        <end position="45"/>
    </location>
</feature>
<reference evidence="2 3" key="1">
    <citation type="submission" date="2013-08" db="EMBL/GenBank/DDBJ databases">
        <title>Genome sequencing of Cellulomonas carbonis T26.</title>
        <authorList>
            <person name="Chen F."/>
            <person name="Li Y."/>
            <person name="Wang G."/>
        </authorList>
    </citation>
    <scope>NUCLEOTIDE SEQUENCE [LARGE SCALE GENOMIC DNA]</scope>
    <source>
        <strain evidence="2 3">T26</strain>
    </source>
</reference>
<evidence type="ECO:0000256" key="1">
    <source>
        <dbReference type="SAM" id="MobiDB-lite"/>
    </source>
</evidence>
<sequence>MLRRRAEASTAPDRGRERPRSSGRTARADDPEPWRHPMSTVPGPSWADHVAALHRLTARLAEESPDEYVASRPRDGADDAALRRAEERLGHPLDPQHAGLLRAADGWTQVVLDGDLLATDELGEGALWDRGSTLLDDVFLYAPSPGLPARDALYPVFVAPYERDVVAVRRDGPRTAGGHEVLWFSDELVAVWPDATQWWAALVHIARETLHYVSVRPDP</sequence>
<evidence type="ECO:0000313" key="2">
    <source>
        <dbReference type="EMBL" id="KGM09534.1"/>
    </source>
</evidence>
<dbReference type="AlphaFoldDB" id="A0A0A0BR04"/>
<comment type="caution">
    <text evidence="2">The sequence shown here is derived from an EMBL/GenBank/DDBJ whole genome shotgun (WGS) entry which is preliminary data.</text>
</comment>
<feature type="compositionally biased region" description="Basic and acidic residues" evidence="1">
    <location>
        <begin position="1"/>
        <end position="35"/>
    </location>
</feature>
<dbReference type="EMBL" id="AXCY01000091">
    <property type="protein sequence ID" value="KGM09534.1"/>
    <property type="molecule type" value="Genomic_DNA"/>
</dbReference>
<evidence type="ECO:0008006" key="4">
    <source>
        <dbReference type="Google" id="ProtNLM"/>
    </source>
</evidence>
<dbReference type="Proteomes" id="UP000029839">
    <property type="component" value="Unassembled WGS sequence"/>
</dbReference>